<feature type="compositionally biased region" description="Acidic residues" evidence="1">
    <location>
        <begin position="47"/>
        <end position="59"/>
    </location>
</feature>
<feature type="compositionally biased region" description="Low complexity" evidence="1">
    <location>
        <begin position="366"/>
        <end position="382"/>
    </location>
</feature>
<reference evidence="3" key="1">
    <citation type="journal article" date="2014" name="Proc. Natl. Acad. Sci. U.S.A.">
        <title>Extensive sampling of basidiomycete genomes demonstrates inadequacy of the white-rot/brown-rot paradigm for wood decay fungi.</title>
        <authorList>
            <person name="Riley R."/>
            <person name="Salamov A.A."/>
            <person name="Brown D.W."/>
            <person name="Nagy L.G."/>
            <person name="Floudas D."/>
            <person name="Held B.W."/>
            <person name="Levasseur A."/>
            <person name="Lombard V."/>
            <person name="Morin E."/>
            <person name="Otillar R."/>
            <person name="Lindquist E.A."/>
            <person name="Sun H."/>
            <person name="LaButti K.M."/>
            <person name="Schmutz J."/>
            <person name="Jabbour D."/>
            <person name="Luo H."/>
            <person name="Baker S.E."/>
            <person name="Pisabarro A.G."/>
            <person name="Walton J.D."/>
            <person name="Blanchette R.A."/>
            <person name="Henrissat B."/>
            <person name="Martin F."/>
            <person name="Cullen D."/>
            <person name="Hibbett D.S."/>
            <person name="Grigoriev I.V."/>
        </authorList>
    </citation>
    <scope>NUCLEOTIDE SEQUENCE [LARGE SCALE GENOMIC DNA]</scope>
    <source>
        <strain evidence="3">CBS 339.88</strain>
    </source>
</reference>
<accession>A0A067SD71</accession>
<feature type="compositionally biased region" description="Acidic residues" evidence="1">
    <location>
        <begin position="103"/>
        <end position="134"/>
    </location>
</feature>
<proteinExistence type="predicted"/>
<feature type="region of interest" description="Disordered" evidence="1">
    <location>
        <begin position="354"/>
        <end position="393"/>
    </location>
</feature>
<dbReference type="EMBL" id="KL142435">
    <property type="protein sequence ID" value="KDR65699.1"/>
    <property type="molecule type" value="Genomic_DNA"/>
</dbReference>
<dbReference type="HOGENOM" id="CLU_037226_0_0_1"/>
<dbReference type="OrthoDB" id="3067694at2759"/>
<name>A0A067SD71_GALM3</name>
<dbReference type="AlphaFoldDB" id="A0A067SD71"/>
<feature type="compositionally biased region" description="Acidic residues" evidence="1">
    <location>
        <begin position="67"/>
        <end position="93"/>
    </location>
</feature>
<feature type="compositionally biased region" description="Polar residues" evidence="1">
    <location>
        <begin position="383"/>
        <end position="393"/>
    </location>
</feature>
<evidence type="ECO:0000313" key="3">
    <source>
        <dbReference type="Proteomes" id="UP000027222"/>
    </source>
</evidence>
<feature type="region of interest" description="Disordered" evidence="1">
    <location>
        <begin position="1"/>
        <end position="155"/>
    </location>
</feature>
<evidence type="ECO:0000256" key="1">
    <source>
        <dbReference type="SAM" id="MobiDB-lite"/>
    </source>
</evidence>
<dbReference type="STRING" id="685588.A0A067SD71"/>
<sequence>MVKRKVKVETSSESGADDAGNSNSDNEQSDTVLSDHPAPPDNKADTEGGDEEDADEDTDEHQTENEVANEEDEDEDEDENEDEDEDEDDEVEEEEHKPRNVNSEEEDTTYDEDNKDFLDQEAEEGEPSSEEGDSAYEQQRKKMAKSKTKYGQNNAKKSTFKDTEVYLEDLTKDPIVKRPNLRSCKVFDKDLVDIFLAKTYKNLPKLPSGYTNNRYLPKGEEQEPMILNGYSGYNKLDRYLLDLFTFVSDKGTSTVNLSRIEPCDLIAKKLDTGSIYPLVFLRHQKTPALCLSIISVDEDYTRHPKDINGSSYKILTGVIQTMEYERLVATLCLVYKVPGIKTLMTNNCWSFSSRPGSSNNNFQTTYKRSSSSYRSSGSKKLSPANSHQGQSQGSKWKIGYTIDENIPILDGRSIQIELPKGLRKVVDTLPAFTEDIPPGSLTLVGYTALGYNAKKSPDELTIGTNICWAVVLATPKV</sequence>
<dbReference type="Proteomes" id="UP000027222">
    <property type="component" value="Unassembled WGS sequence"/>
</dbReference>
<gene>
    <name evidence="2" type="ORF">GALMADRAFT_148470</name>
</gene>
<organism evidence="2 3">
    <name type="scientific">Galerina marginata (strain CBS 339.88)</name>
    <dbReference type="NCBI Taxonomy" id="685588"/>
    <lineage>
        <taxon>Eukaryota</taxon>
        <taxon>Fungi</taxon>
        <taxon>Dikarya</taxon>
        <taxon>Basidiomycota</taxon>
        <taxon>Agaricomycotina</taxon>
        <taxon>Agaricomycetes</taxon>
        <taxon>Agaricomycetidae</taxon>
        <taxon>Agaricales</taxon>
        <taxon>Agaricineae</taxon>
        <taxon>Strophariaceae</taxon>
        <taxon>Galerina</taxon>
    </lineage>
</organism>
<evidence type="ECO:0000313" key="2">
    <source>
        <dbReference type="EMBL" id="KDR65699.1"/>
    </source>
</evidence>
<keyword evidence="3" id="KW-1185">Reference proteome</keyword>
<feature type="compositionally biased region" description="Polar residues" evidence="1">
    <location>
        <begin position="354"/>
        <end position="365"/>
    </location>
</feature>
<feature type="compositionally biased region" description="Polar residues" evidence="1">
    <location>
        <begin position="9"/>
        <end position="32"/>
    </location>
</feature>
<protein>
    <submittedName>
        <fullName evidence="2">Uncharacterized protein</fullName>
    </submittedName>
</protein>